<dbReference type="Proteomes" id="UP000282125">
    <property type="component" value="Unassembled WGS sequence"/>
</dbReference>
<keyword evidence="3" id="KW-1185">Reference proteome</keyword>
<evidence type="ECO:0000313" key="3">
    <source>
        <dbReference type="Proteomes" id="UP000282125"/>
    </source>
</evidence>
<accession>A0A3P3DCF9</accession>
<dbReference type="InterPro" id="IPR024029">
    <property type="entry name" value="Pyridox_Oxase_FMN-dep"/>
</dbReference>
<comment type="caution">
    <text evidence="2">The sequence shown here is derived from an EMBL/GenBank/DDBJ whole genome shotgun (WGS) entry which is preliminary data.</text>
</comment>
<dbReference type="EMBL" id="RRAZ01000037">
    <property type="protein sequence ID" value="RRH70088.1"/>
    <property type="molecule type" value="Genomic_DNA"/>
</dbReference>
<dbReference type="InterPro" id="IPR011576">
    <property type="entry name" value="Pyridox_Oxase_N"/>
</dbReference>
<dbReference type="OrthoDB" id="9790331at2"/>
<feature type="domain" description="Pyridoxamine 5'-phosphate oxidase N-terminal" evidence="1">
    <location>
        <begin position="37"/>
        <end position="155"/>
    </location>
</feature>
<sequence length="209" mass="22263">MAEGNEGAVIRSLAALEALYDAPGRGSIVKECDHIHPLYRPFIEAAPFVVLATAGPEGPDLSPRGDGPGFLRVTDPREVLMPDRRGNNRLDSLRNIVTDPRVALLFIVPGVGETLRLTGRAEVTTDPALCASFAQNGQSPRVVVRIAVSKVFFQCSRAVLRAKLWEAGAQIPRAALPSAGAILAALSEGELGGRAYDAALPARLRDTLY</sequence>
<dbReference type="SUPFAM" id="SSF50475">
    <property type="entry name" value="FMN-binding split barrel"/>
    <property type="match status" value="1"/>
</dbReference>
<evidence type="ECO:0000259" key="1">
    <source>
        <dbReference type="Pfam" id="PF01243"/>
    </source>
</evidence>
<dbReference type="InterPro" id="IPR012349">
    <property type="entry name" value="Split_barrel_FMN-bd"/>
</dbReference>
<reference evidence="2 3" key="1">
    <citation type="submission" date="2018-11" db="EMBL/GenBank/DDBJ databases">
        <title>Gemmobacter sp. nov., YIM 102744-1 draft genome.</title>
        <authorList>
            <person name="Li G."/>
            <person name="Jiang Y."/>
        </authorList>
    </citation>
    <scope>NUCLEOTIDE SEQUENCE [LARGE SCALE GENOMIC DNA]</scope>
    <source>
        <strain evidence="2 3">YIM 102744-1</strain>
    </source>
</reference>
<dbReference type="Pfam" id="PF01243">
    <property type="entry name" value="PNPOx_N"/>
    <property type="match status" value="1"/>
</dbReference>
<dbReference type="AlphaFoldDB" id="A0A3P3DCF9"/>
<proteinExistence type="predicted"/>
<gene>
    <name evidence="2" type="ORF">EG244_17470</name>
</gene>
<protein>
    <submittedName>
        <fullName evidence="2">Pyridoxamine 5'-phosphate oxidase family protein</fullName>
    </submittedName>
</protein>
<name>A0A3P3DCF9_9RHOB</name>
<dbReference type="Gene3D" id="2.30.110.10">
    <property type="entry name" value="Electron Transport, Fmn-binding Protein, Chain A"/>
    <property type="match status" value="1"/>
</dbReference>
<organism evidence="2 3">
    <name type="scientific">Falsigemmobacter faecalis</name>
    <dbReference type="NCBI Taxonomy" id="2488730"/>
    <lineage>
        <taxon>Bacteria</taxon>
        <taxon>Pseudomonadati</taxon>
        <taxon>Pseudomonadota</taxon>
        <taxon>Alphaproteobacteria</taxon>
        <taxon>Rhodobacterales</taxon>
        <taxon>Paracoccaceae</taxon>
        <taxon>Falsigemmobacter</taxon>
    </lineage>
</organism>
<dbReference type="PANTHER" id="PTHR42815:SF2">
    <property type="entry name" value="FAD-BINDING, PUTATIVE (AFU_ORTHOLOGUE AFUA_6G07600)-RELATED"/>
    <property type="match status" value="1"/>
</dbReference>
<dbReference type="RefSeq" id="WP_124966460.1">
    <property type="nucleotide sequence ID" value="NZ_RRAZ01000037.1"/>
</dbReference>
<dbReference type="PANTHER" id="PTHR42815">
    <property type="entry name" value="FAD-BINDING, PUTATIVE (AFU_ORTHOLOGUE AFUA_6G07600)-RELATED"/>
    <property type="match status" value="1"/>
</dbReference>
<evidence type="ECO:0000313" key="2">
    <source>
        <dbReference type="EMBL" id="RRH70088.1"/>
    </source>
</evidence>
<dbReference type="NCBIfam" id="TIGR04025">
    <property type="entry name" value="PPOX_FMN_DR2398"/>
    <property type="match status" value="1"/>
</dbReference>